<feature type="compositionally biased region" description="Basic and acidic residues" evidence="2">
    <location>
        <begin position="164"/>
        <end position="178"/>
    </location>
</feature>
<feature type="compositionally biased region" description="Basic residues" evidence="2">
    <location>
        <begin position="111"/>
        <end position="125"/>
    </location>
</feature>
<dbReference type="AlphaFoldDB" id="A0A5S9F1I6"/>
<dbReference type="EMBL" id="AP019860">
    <property type="protein sequence ID" value="BBM82231.1"/>
    <property type="molecule type" value="Genomic_DNA"/>
</dbReference>
<evidence type="ECO:0000313" key="3">
    <source>
        <dbReference type="EMBL" id="BBM82231.1"/>
    </source>
</evidence>
<organism evidence="3 4">
    <name type="scientific">Uabimicrobium amorphum</name>
    <dbReference type="NCBI Taxonomy" id="2596890"/>
    <lineage>
        <taxon>Bacteria</taxon>
        <taxon>Pseudomonadati</taxon>
        <taxon>Planctomycetota</taxon>
        <taxon>Candidatus Uabimicrobiia</taxon>
        <taxon>Candidatus Uabimicrobiales</taxon>
        <taxon>Candidatus Uabimicrobiaceae</taxon>
        <taxon>Candidatus Uabimicrobium</taxon>
    </lineage>
</organism>
<evidence type="ECO:0000256" key="2">
    <source>
        <dbReference type="SAM" id="MobiDB-lite"/>
    </source>
</evidence>
<dbReference type="Proteomes" id="UP000326354">
    <property type="component" value="Chromosome"/>
</dbReference>
<protein>
    <submittedName>
        <fullName evidence="3">Uncharacterized protein</fullName>
    </submittedName>
</protein>
<accession>A0A5S9F1I6</accession>
<feature type="coiled-coil region" evidence="1">
    <location>
        <begin position="255"/>
        <end position="296"/>
    </location>
</feature>
<dbReference type="RefSeq" id="WP_151966482.1">
    <property type="nucleotide sequence ID" value="NZ_AP019860.1"/>
</dbReference>
<evidence type="ECO:0000313" key="4">
    <source>
        <dbReference type="Proteomes" id="UP000326354"/>
    </source>
</evidence>
<name>A0A5S9F1I6_UABAM</name>
<gene>
    <name evidence="3" type="ORF">UABAM_00574</name>
</gene>
<feature type="region of interest" description="Disordered" evidence="2">
    <location>
        <begin position="159"/>
        <end position="180"/>
    </location>
</feature>
<feature type="region of interest" description="Disordered" evidence="2">
    <location>
        <begin position="301"/>
        <end position="324"/>
    </location>
</feature>
<keyword evidence="4" id="KW-1185">Reference proteome</keyword>
<feature type="compositionally biased region" description="Basic residues" evidence="2">
    <location>
        <begin position="307"/>
        <end position="317"/>
    </location>
</feature>
<proteinExistence type="predicted"/>
<dbReference type="KEGG" id="uam:UABAM_00574"/>
<keyword evidence="1" id="KW-0175">Coiled coil</keyword>
<sequence>MNEGYSEITQIISQIKKKKIELEALLGKHNDDIFTKKIMNAILKVEGLISKAKKLQMSIDVKGYTTSHKVSSGILHSKLLKEINQIKKQEQEINETKFGIEKLIAETPKEKWKKSQKKPKSKSKPKANSNDSWEVIDIPFHTEEEDQDQTGEELISYAKTSPKTKAEKTSSTTKDHYKPFSNNLSQIEKRNSLEVQEMISQFRKIRSDLDSMLSSYRGQKYRKKIMDSIIKIKASINTLLSMQSSFKVAKSSTINHSATINRAQFEKQIALLKKEKKEMLEKLKILKAKVAKEKREIVQQSYETKKTFHSSPKKKTSNTKDEKDPAMVNILLKMGVLKKKNKDK</sequence>
<feature type="coiled-coil region" evidence="1">
    <location>
        <begin position="76"/>
        <end position="106"/>
    </location>
</feature>
<reference evidence="3 4" key="1">
    <citation type="submission" date="2019-08" db="EMBL/GenBank/DDBJ databases">
        <title>Complete genome sequence of Candidatus Uab amorphum.</title>
        <authorList>
            <person name="Shiratori T."/>
            <person name="Suzuki S."/>
            <person name="Kakizawa Y."/>
            <person name="Ishida K."/>
        </authorList>
    </citation>
    <scope>NUCLEOTIDE SEQUENCE [LARGE SCALE GENOMIC DNA]</scope>
    <source>
        <strain evidence="3 4">SRT547</strain>
    </source>
</reference>
<evidence type="ECO:0000256" key="1">
    <source>
        <dbReference type="SAM" id="Coils"/>
    </source>
</evidence>
<feature type="region of interest" description="Disordered" evidence="2">
    <location>
        <begin position="109"/>
        <end position="134"/>
    </location>
</feature>